<evidence type="ECO:0000256" key="1">
    <source>
        <dbReference type="SAM" id="SignalP"/>
    </source>
</evidence>
<dbReference type="EMBL" id="CM010715">
    <property type="protein sequence ID" value="RZC47907.1"/>
    <property type="molecule type" value="Genomic_DNA"/>
</dbReference>
<feature type="signal peptide" evidence="1">
    <location>
        <begin position="1"/>
        <end position="28"/>
    </location>
</feature>
<evidence type="ECO:0000313" key="2">
    <source>
        <dbReference type="EMBL" id="RZC47907.1"/>
    </source>
</evidence>
<dbReference type="AlphaFoldDB" id="A0A4Y7IG78"/>
<organism evidence="2 3">
    <name type="scientific">Papaver somniferum</name>
    <name type="common">Opium poppy</name>
    <dbReference type="NCBI Taxonomy" id="3469"/>
    <lineage>
        <taxon>Eukaryota</taxon>
        <taxon>Viridiplantae</taxon>
        <taxon>Streptophyta</taxon>
        <taxon>Embryophyta</taxon>
        <taxon>Tracheophyta</taxon>
        <taxon>Spermatophyta</taxon>
        <taxon>Magnoliopsida</taxon>
        <taxon>Ranunculales</taxon>
        <taxon>Papaveraceae</taxon>
        <taxon>Papaveroideae</taxon>
        <taxon>Papaver</taxon>
    </lineage>
</organism>
<dbReference type="Gramene" id="RZC47907">
    <property type="protein sequence ID" value="RZC47907"/>
    <property type="gene ID" value="C5167_040853"/>
</dbReference>
<feature type="chain" id="PRO_5021259379" evidence="1">
    <location>
        <begin position="29"/>
        <end position="214"/>
    </location>
</feature>
<dbReference type="Proteomes" id="UP000316621">
    <property type="component" value="Chromosome 1"/>
</dbReference>
<sequence length="214" mass="23462">MARIPFSYFLFGCVVLLVVLSASQLSIADYVYCPKQDDAFCPGKECESINFSPDLPTWDCSWCSYRCHSAYLDAFRGSFCYMSANGVFAALEPHCLCCFHSMADEATMSPMGTPIPAPVQLPPPTPPYVEPVAPPQPPPVFTVNQDHAVYCYGGYPVTTPVGDCSECNERCRLGSSQQYGLPGAFFQYGLAGVFCYNTRQGKPFCNCCVYGDSK</sequence>
<accession>A0A4Y7IG78</accession>
<evidence type="ECO:0000313" key="3">
    <source>
        <dbReference type="Proteomes" id="UP000316621"/>
    </source>
</evidence>
<gene>
    <name evidence="2" type="ORF">C5167_040853</name>
</gene>
<protein>
    <submittedName>
        <fullName evidence="2">Uncharacterized protein</fullName>
    </submittedName>
</protein>
<name>A0A4Y7IG78_PAPSO</name>
<reference evidence="2 3" key="1">
    <citation type="journal article" date="2018" name="Science">
        <title>The opium poppy genome and morphinan production.</title>
        <authorList>
            <person name="Guo L."/>
            <person name="Winzer T."/>
            <person name="Yang X."/>
            <person name="Li Y."/>
            <person name="Ning Z."/>
            <person name="He Z."/>
            <person name="Teodor R."/>
            <person name="Lu Y."/>
            <person name="Bowser T.A."/>
            <person name="Graham I.A."/>
            <person name="Ye K."/>
        </authorList>
    </citation>
    <scope>NUCLEOTIDE SEQUENCE [LARGE SCALE GENOMIC DNA]</scope>
    <source>
        <strain evidence="3">cv. HN1</strain>
        <tissue evidence="2">Leaves</tissue>
    </source>
</reference>
<keyword evidence="3" id="KW-1185">Reference proteome</keyword>
<keyword evidence="1" id="KW-0732">Signal</keyword>
<proteinExistence type="predicted"/>